<dbReference type="InterPro" id="IPR050523">
    <property type="entry name" value="AKR_Detox_Biosynth"/>
</dbReference>
<dbReference type="eggNOG" id="KOG1575">
    <property type="taxonomic scope" value="Eukaryota"/>
</dbReference>
<dbReference type="GO" id="GO:0016491">
    <property type="term" value="F:oxidoreductase activity"/>
    <property type="evidence" value="ECO:0007669"/>
    <property type="project" value="UniProtKB-KW"/>
</dbReference>
<dbReference type="CDD" id="cd19079">
    <property type="entry name" value="AKR_EcYajO-like"/>
    <property type="match status" value="1"/>
</dbReference>
<accession>K0KH58</accession>
<dbReference type="FunFam" id="3.20.20.100:FF:000004">
    <property type="entry name" value="Oxidoreductase, aldo/keto reductase"/>
    <property type="match status" value="1"/>
</dbReference>
<dbReference type="GO" id="GO:0005829">
    <property type="term" value="C:cytosol"/>
    <property type="evidence" value="ECO:0007669"/>
    <property type="project" value="UniProtKB-ARBA"/>
</dbReference>
<dbReference type="Gene3D" id="3.20.20.100">
    <property type="entry name" value="NADP-dependent oxidoreductase domain"/>
    <property type="match status" value="1"/>
</dbReference>
<name>K0KH58_WICCF</name>
<evidence type="ECO:0000259" key="2">
    <source>
        <dbReference type="Pfam" id="PF00248"/>
    </source>
</evidence>
<dbReference type="PANTHER" id="PTHR43364">
    <property type="entry name" value="NADH-SPECIFIC METHYLGLYOXAL REDUCTASE-RELATED"/>
    <property type="match status" value="1"/>
</dbReference>
<dbReference type="Proteomes" id="UP000009328">
    <property type="component" value="Unassembled WGS sequence"/>
</dbReference>
<sequence>MSDQEQFVPWVNLGKSGLKISNVIIGAMSFGSKGWMEWVEDDEEKIFKILKKAYDHGIRTYDTADLYSNGLSEIILGKFLKKYNIKRDKVVILTKVWAPVDESVGYDFMALRDFKTEEQGIDFANNKGLSRRHILDAAENSVRRLGTYIDVYQIHRYDPDTPQEETMKALNDVVEKGLTRYIGASTSRAVDFVEYQHIAEKNGWHKFISVQSYYNLINREDEHELNYYAKKTGVGIIPWSPLAGGVLARDVDSGSNDSSLTKRQQAPTFKHIADYVLKSDDPEKAAEVSIVQRIGELASKKNVSRAAIATAWVIHKGAQPIVGLNSEKRVDDLIVGANLKLDEEEVKYLEEPYKPRVRFSQ</sequence>
<evidence type="ECO:0000313" key="4">
    <source>
        <dbReference type="Proteomes" id="UP000009328"/>
    </source>
</evidence>
<dbReference type="InterPro" id="IPR036812">
    <property type="entry name" value="NAD(P)_OxRdtase_dom_sf"/>
</dbReference>
<comment type="caution">
    <text evidence="3">The sequence shown here is derived from an EMBL/GenBank/DDBJ whole genome shotgun (WGS) entry which is preliminary data.</text>
</comment>
<dbReference type="HOGENOM" id="CLU_023205_2_0_1"/>
<dbReference type="SUPFAM" id="SSF51430">
    <property type="entry name" value="NAD(P)-linked oxidoreductase"/>
    <property type="match status" value="1"/>
</dbReference>
<proteinExistence type="predicted"/>
<dbReference type="PANTHER" id="PTHR43364:SF15">
    <property type="entry name" value="ARYL-ALCOHOL DEHYDROGENASE AAD16-RELATED"/>
    <property type="match status" value="1"/>
</dbReference>
<evidence type="ECO:0000256" key="1">
    <source>
        <dbReference type="ARBA" id="ARBA00023002"/>
    </source>
</evidence>
<dbReference type="Pfam" id="PF00248">
    <property type="entry name" value="Aldo_ket_red"/>
    <property type="match status" value="1"/>
</dbReference>
<dbReference type="AlphaFoldDB" id="K0KH58"/>
<dbReference type="EC" id="1.1.1.-" evidence="3"/>
<keyword evidence="1 3" id="KW-0560">Oxidoreductase</keyword>
<feature type="domain" description="NADP-dependent oxidoreductase" evidence="2">
    <location>
        <begin position="23"/>
        <end position="351"/>
    </location>
</feature>
<keyword evidence="4" id="KW-1185">Reference proteome</keyword>
<evidence type="ECO:0000313" key="3">
    <source>
        <dbReference type="EMBL" id="CCH44550.1"/>
    </source>
</evidence>
<organism evidence="3 4">
    <name type="scientific">Wickerhamomyces ciferrii (strain ATCC 14091 / BCRC 22168 / CBS 111 / JCM 3599 / NBRC 0793 / NRRL Y-1031 F-60-10)</name>
    <name type="common">Yeast</name>
    <name type="synonym">Pichia ciferrii</name>
    <dbReference type="NCBI Taxonomy" id="1206466"/>
    <lineage>
        <taxon>Eukaryota</taxon>
        <taxon>Fungi</taxon>
        <taxon>Dikarya</taxon>
        <taxon>Ascomycota</taxon>
        <taxon>Saccharomycotina</taxon>
        <taxon>Saccharomycetes</taxon>
        <taxon>Phaffomycetales</taxon>
        <taxon>Wickerhamomycetaceae</taxon>
        <taxon>Wickerhamomyces</taxon>
    </lineage>
</organism>
<dbReference type="STRING" id="1206466.K0KH58"/>
<gene>
    <name evidence="3" type="ORF">BN7_4116</name>
</gene>
<protein>
    <submittedName>
        <fullName evidence="3">Aryl-alcohol dehydrogenase</fullName>
        <ecNumber evidence="3">1.1.1.-</ecNumber>
    </submittedName>
</protein>
<reference evidence="3 4" key="1">
    <citation type="journal article" date="2012" name="Eukaryot. Cell">
        <title>Draft genome sequence of Wickerhamomyces ciferrii NRRL Y-1031 F-60-10.</title>
        <authorList>
            <person name="Schneider J."/>
            <person name="Andrea H."/>
            <person name="Blom J."/>
            <person name="Jaenicke S."/>
            <person name="Ruckert C."/>
            <person name="Schorsch C."/>
            <person name="Szczepanowski R."/>
            <person name="Farwick M."/>
            <person name="Goesmann A."/>
            <person name="Puhler A."/>
            <person name="Schaffer S."/>
            <person name="Tauch A."/>
            <person name="Kohler T."/>
            <person name="Brinkrolf K."/>
        </authorList>
    </citation>
    <scope>NUCLEOTIDE SEQUENCE [LARGE SCALE GENOMIC DNA]</scope>
    <source>
        <strain evidence="4">ATCC 14091 / BCRC 22168 / CBS 111 / JCM 3599 / NBRC 0793 / NRRL Y-1031 F-60-10</strain>
    </source>
</reference>
<dbReference type="EMBL" id="CAIF01000141">
    <property type="protein sequence ID" value="CCH44550.1"/>
    <property type="molecule type" value="Genomic_DNA"/>
</dbReference>
<dbReference type="InterPro" id="IPR023210">
    <property type="entry name" value="NADP_OxRdtase_dom"/>
</dbReference>
<dbReference type="InParanoid" id="K0KH58"/>